<protein>
    <submittedName>
        <fullName evidence="1">Uncharacterized protein</fullName>
    </submittedName>
</protein>
<name>A0A443Z1S5_9SPHI</name>
<sequence length="155" mass="18011">MSLNKSVTITSAEGHEYVLGFSSFDSMVLPDSITKKIIEVVIAIEDYKGINNAKTLFALTKHIKSYLAKNDVILYSYCDNKDIERGKRHRHLTPQEYRSLLFQTMFNKYNSEEFINKPIELTDANNEKHYIHLFARVESIEQLEVASNELYKLNK</sequence>
<dbReference type="RefSeq" id="WP_113645950.1">
    <property type="nucleotide sequence ID" value="NZ_QMHN01000001.1"/>
</dbReference>
<comment type="caution">
    <text evidence="1">The sequence shown here is derived from an EMBL/GenBank/DDBJ whole genome shotgun (WGS) entry which is preliminary data.</text>
</comment>
<keyword evidence="2" id="KW-1185">Reference proteome</keyword>
<dbReference type="EMBL" id="SAYW01000001">
    <property type="protein sequence ID" value="RWU10455.1"/>
    <property type="molecule type" value="Genomic_DNA"/>
</dbReference>
<evidence type="ECO:0000313" key="1">
    <source>
        <dbReference type="EMBL" id="RWU10455.1"/>
    </source>
</evidence>
<accession>A0A443Z1S5</accession>
<dbReference type="AlphaFoldDB" id="A0A443Z1S5"/>
<evidence type="ECO:0000313" key="2">
    <source>
        <dbReference type="Proteomes" id="UP000284120"/>
    </source>
</evidence>
<proteinExistence type="predicted"/>
<gene>
    <name evidence="1" type="ORF">DPV69_03695</name>
</gene>
<reference evidence="1 2" key="1">
    <citation type="submission" date="2018-06" db="EMBL/GenBank/DDBJ databases">
        <title>Pedobacter endophyticus sp. nov., an endophytic bacterium isolated from a leaf of Triticum aestivum.</title>
        <authorList>
            <person name="Zhang L."/>
        </authorList>
    </citation>
    <scope>NUCLEOTIDE SEQUENCE [LARGE SCALE GENOMIC DNA]</scope>
    <source>
        <strain evidence="1 2">CM134L-2</strain>
    </source>
</reference>
<organism evidence="1 2">
    <name type="scientific">Pedobacter chitinilyticus</name>
    <dbReference type="NCBI Taxonomy" id="2233776"/>
    <lineage>
        <taxon>Bacteria</taxon>
        <taxon>Pseudomonadati</taxon>
        <taxon>Bacteroidota</taxon>
        <taxon>Sphingobacteriia</taxon>
        <taxon>Sphingobacteriales</taxon>
        <taxon>Sphingobacteriaceae</taxon>
        <taxon>Pedobacter</taxon>
    </lineage>
</organism>
<dbReference type="OrthoDB" id="762127at2"/>
<dbReference type="Proteomes" id="UP000284120">
    <property type="component" value="Unassembled WGS sequence"/>
</dbReference>